<feature type="compositionally biased region" description="Polar residues" evidence="1">
    <location>
        <begin position="78"/>
        <end position="95"/>
    </location>
</feature>
<evidence type="ECO:0000256" key="1">
    <source>
        <dbReference type="SAM" id="MobiDB-lite"/>
    </source>
</evidence>
<name>A0A2S5CP03_9GAMM</name>
<dbReference type="Proteomes" id="UP000237423">
    <property type="component" value="Unassembled WGS sequence"/>
</dbReference>
<dbReference type="EMBL" id="PGFZ01000003">
    <property type="protein sequence ID" value="POZ52506.1"/>
    <property type="molecule type" value="Genomic_DNA"/>
</dbReference>
<feature type="region of interest" description="Disordered" evidence="1">
    <location>
        <begin position="78"/>
        <end position="105"/>
    </location>
</feature>
<gene>
    <name evidence="2" type="ORF">AADEFJLK_01988</name>
</gene>
<dbReference type="AlphaFoldDB" id="A0A2S5CP03"/>
<sequence length="105" mass="11598">MKNLMKGSRYFCERLLRHPCRSISKNHATAYAFGCPSRPGHSLATQQGVAHMLSNDSTRFRIACIFTSASLRENSGTIASGDYSTPVSQRSSINNLPHPARQCLK</sequence>
<comment type="caution">
    <text evidence="2">The sequence shown here is derived from an EMBL/GenBank/DDBJ whole genome shotgun (WGS) entry which is preliminary data.</text>
</comment>
<protein>
    <submittedName>
        <fullName evidence="2">Uncharacterized protein</fullName>
    </submittedName>
</protein>
<proteinExistence type="predicted"/>
<organism evidence="2 3">
    <name type="scientific">Methylovulum psychrotolerans</name>
    <dbReference type="NCBI Taxonomy" id="1704499"/>
    <lineage>
        <taxon>Bacteria</taxon>
        <taxon>Pseudomonadati</taxon>
        <taxon>Pseudomonadota</taxon>
        <taxon>Gammaproteobacteria</taxon>
        <taxon>Methylococcales</taxon>
        <taxon>Methylococcaceae</taxon>
        <taxon>Methylovulum</taxon>
    </lineage>
</organism>
<evidence type="ECO:0000313" key="3">
    <source>
        <dbReference type="Proteomes" id="UP000237423"/>
    </source>
</evidence>
<evidence type="ECO:0000313" key="2">
    <source>
        <dbReference type="EMBL" id="POZ52506.1"/>
    </source>
</evidence>
<accession>A0A2S5CP03</accession>
<reference evidence="2 3" key="1">
    <citation type="submission" date="2017-11" db="EMBL/GenBank/DDBJ databases">
        <title>Draft Genome Sequence of Methylobacter psychrotolerans Sph1T, an Obligate Methanotroph from Low-Temperature Environments.</title>
        <authorList>
            <person name="Oshkin I.Y."/>
            <person name="Miroshnikov K."/>
            <person name="Belova S.E."/>
            <person name="Korzhenkov A."/>
            <person name="Toshchakov S.V."/>
            <person name="Dedysh S.N."/>
        </authorList>
    </citation>
    <scope>NUCLEOTIDE SEQUENCE [LARGE SCALE GENOMIC DNA]</scope>
    <source>
        <strain evidence="2 3">Sph1</strain>
    </source>
</reference>